<feature type="transmembrane region" description="Helical" evidence="1">
    <location>
        <begin position="358"/>
        <end position="379"/>
    </location>
</feature>
<dbReference type="AlphaFoldDB" id="A0A1Z4LSX1"/>
<dbReference type="EMBL" id="AP018227">
    <property type="protein sequence ID" value="BAY84339.1"/>
    <property type="molecule type" value="Genomic_DNA"/>
</dbReference>
<dbReference type="InterPro" id="IPR036890">
    <property type="entry name" value="HATPase_C_sf"/>
</dbReference>
<keyword evidence="1" id="KW-0472">Membrane</keyword>
<dbReference type="Pfam" id="PF05226">
    <property type="entry name" value="CHASE2"/>
    <property type="match status" value="1"/>
</dbReference>
<keyword evidence="1" id="KW-1133">Transmembrane helix</keyword>
<reference evidence="3 4" key="1">
    <citation type="submission" date="2017-06" db="EMBL/GenBank/DDBJ databases">
        <title>Genome sequencing of cyanobaciteial culture collection at National Institute for Environmental Studies (NIES).</title>
        <authorList>
            <person name="Hirose Y."/>
            <person name="Shimura Y."/>
            <person name="Fujisawa T."/>
            <person name="Nakamura Y."/>
            <person name="Kawachi M."/>
        </authorList>
    </citation>
    <scope>NUCLEOTIDE SEQUENCE [LARGE SCALE GENOMIC DNA]</scope>
    <source>
        <strain evidence="3 4">NIES-267</strain>
    </source>
</reference>
<dbReference type="SMART" id="SM01080">
    <property type="entry name" value="CHASE2"/>
    <property type="match status" value="1"/>
</dbReference>
<organism evidence="3 4">
    <name type="scientific">Calothrix parasitica NIES-267</name>
    <dbReference type="NCBI Taxonomy" id="1973488"/>
    <lineage>
        <taxon>Bacteria</taxon>
        <taxon>Bacillati</taxon>
        <taxon>Cyanobacteriota</taxon>
        <taxon>Cyanophyceae</taxon>
        <taxon>Nostocales</taxon>
        <taxon>Calotrichaceae</taxon>
        <taxon>Calothrix</taxon>
    </lineage>
</organism>
<dbReference type="Gene3D" id="3.30.565.10">
    <property type="entry name" value="Histidine kinase-like ATPase, C-terminal domain"/>
    <property type="match status" value="1"/>
</dbReference>
<sequence length="634" mass="72340">MRRRIWNRIDKESKLWFRAAPPGMFVLVVVILMRMAGGMQSLEFMFFDAMLYLRPPEQVDERVVIVGIDAKDIESVNQYPIPDGNIAELLTKLQTYKPRAIGLDLFKNVPIQPGGEELARVLKENTNIIGIEKILPPGEVAAHRSFSSEQVGFADLLNDEDSKFRRYLLYTPDPRNPQNPEKDKYSLALRLVTRYLRAEGTSLETGINDPDTIMIRGKELPQISSHFGGYVDVNDGGLSILINFRNNPQPFRVISLRDVLSGKIGSELLRDRIILVGNRNMSAGDIFYTSAVPTQKLKGQIYGVEYHAHAVSEILSYVIDNRPMLHSWEDSGEYIWIIFWGLMPIALGRLTQSVWKNLLSVCVAIICLVTVGYVMLWLWGMWIPIAPSFLVLAVNGVGLSAFAFYQHDKFLQSQIKERQHTIEYTFDVIHNGPLQTLAYGLRHMHAKDIPYEQLIREFEKLNQEIREISEFLKLEAIGEKEVLLLGSGLILDLNRPLHDLLYEVYSSTLERKGFEYFETLKVKVRDFDPIDEKYLNKKQKRGICLFLEEALCNVGKHAQGVKRVQALGAYSANQYKLWVKDNGAGIQSCLENKGTKNSKALAKRLKGNFRREPLSPRGTICELSWTLRKVMSNE</sequence>
<feature type="transmembrane region" description="Helical" evidence="1">
    <location>
        <begin position="15"/>
        <end position="36"/>
    </location>
</feature>
<feature type="transmembrane region" description="Helical" evidence="1">
    <location>
        <begin position="334"/>
        <end position="351"/>
    </location>
</feature>
<feature type="transmembrane region" description="Helical" evidence="1">
    <location>
        <begin position="385"/>
        <end position="405"/>
    </location>
</feature>
<evidence type="ECO:0000313" key="3">
    <source>
        <dbReference type="EMBL" id="BAY84339.1"/>
    </source>
</evidence>
<feature type="domain" description="CHASE2" evidence="2">
    <location>
        <begin position="39"/>
        <end position="347"/>
    </location>
</feature>
<proteinExistence type="predicted"/>
<gene>
    <name evidence="3" type="ORF">NIES267_38350</name>
</gene>
<evidence type="ECO:0000259" key="2">
    <source>
        <dbReference type="SMART" id="SM01080"/>
    </source>
</evidence>
<evidence type="ECO:0000313" key="4">
    <source>
        <dbReference type="Proteomes" id="UP000218418"/>
    </source>
</evidence>
<protein>
    <submittedName>
        <fullName evidence="3">Putative Chase2 sensor protein</fullName>
    </submittedName>
</protein>
<dbReference type="OrthoDB" id="337251at2"/>
<keyword evidence="1" id="KW-0812">Transmembrane</keyword>
<dbReference type="Proteomes" id="UP000218418">
    <property type="component" value="Chromosome"/>
</dbReference>
<name>A0A1Z4LSX1_9CYAN</name>
<evidence type="ECO:0000256" key="1">
    <source>
        <dbReference type="SAM" id="Phobius"/>
    </source>
</evidence>
<keyword evidence="4" id="KW-1185">Reference proteome</keyword>
<dbReference type="InterPro" id="IPR007890">
    <property type="entry name" value="CHASE2"/>
</dbReference>
<accession>A0A1Z4LSX1</accession>